<sequence>MLTRREGWQLWYLAPELDGAHDQHSPAQPPPSPQATRTTAGVTQQQQHPRSSGLTGRGSLGRVKRYQPWLTEGSARVPEPAPSLTHPSVGGGKRQPFKESSRESRGTFKPEQRPAARPAPAWPAPTPARPGSRCPGLLQPGPGRLRERSGGAAGRGGGRGAGRPATPATARGEARPAARLSPWDGSSGPVGLRANAAAAPRGLHCRRRRAGWPRGGVCGVPVRAGVPRRGPHKGRRPPAGPSPATGGPCQPARSPPARPRPARCRPSPALAWRRQPGRRGGQGSPVAEAGGRAAAGCGRGAERAGPAAAGGGGGGGAERAAAAAAPCRAAPTTAPPPAPAGREGWPAMRAALVAYSSSEEEEEEEDGGRRGGGAQGPPPASTGRPRLPVPAGLPGDTEAEEAVRDDSSRHGGRLRRFPHERGSWATHVYLPYRAQEEFLELLELLVSRARTYVSSLAAVEEFHLSLSQCVVLRYHWIDPFVRSLKERLAPFHRFFCVADQVKVYTNENKSRTFIGLEVSAGHFQLLELVSEVDRVLEEFDLPTFYKDPSFHISLAWCVGDMSGRLEGQCLRELQDIVDRFEDSALLLRVQWEQIRCKSGNKYFSFPLR</sequence>
<evidence type="ECO:0000256" key="4">
    <source>
        <dbReference type="ARBA" id="ARBA00023242"/>
    </source>
</evidence>
<name>A0A8C3JR39_9CHAR</name>
<feature type="compositionally biased region" description="Low complexity" evidence="9">
    <location>
        <begin position="242"/>
        <end position="252"/>
    </location>
</feature>
<evidence type="ECO:0000256" key="8">
    <source>
        <dbReference type="HAMAP-Rule" id="MF_03040"/>
    </source>
</evidence>
<feature type="compositionally biased region" description="Low complexity" evidence="9">
    <location>
        <begin position="162"/>
        <end position="171"/>
    </location>
</feature>
<dbReference type="AlphaFoldDB" id="A0A8C3JR39"/>
<evidence type="ECO:0000256" key="1">
    <source>
        <dbReference type="ARBA" id="ARBA00022722"/>
    </source>
</evidence>
<dbReference type="GO" id="GO:0016829">
    <property type="term" value="F:lyase activity"/>
    <property type="evidence" value="ECO:0007669"/>
    <property type="project" value="UniProtKB-KW"/>
</dbReference>
<gene>
    <name evidence="8" type="primary">USB1</name>
</gene>
<dbReference type="HAMAP" id="MF_03040">
    <property type="entry name" value="USB1"/>
    <property type="match status" value="1"/>
</dbReference>
<evidence type="ECO:0000256" key="9">
    <source>
        <dbReference type="SAM" id="MobiDB-lite"/>
    </source>
</evidence>
<dbReference type="Proteomes" id="UP000694419">
    <property type="component" value="Unplaced"/>
</dbReference>
<dbReference type="Gene3D" id="3.90.1140.10">
    <property type="entry name" value="Cyclic phosphodiesterase"/>
    <property type="match status" value="1"/>
</dbReference>
<comment type="function">
    <text evidence="8">Phosphodiesterase responsible for the U6 snRNA 3' end processing. Acts as an exoribonuclease (RNase) responsible for trimming the poly(U) tract of the last nucleotides in the pre-U6 snRNA molecule, leading to the formation of mature U6 snRNA.</text>
</comment>
<dbReference type="GO" id="GO:0034477">
    <property type="term" value="P:U6 snRNA 3'-end processing"/>
    <property type="evidence" value="ECO:0007669"/>
    <property type="project" value="UniProtKB-UniRule"/>
</dbReference>
<comment type="subcellular location">
    <subcellularLocation>
        <location evidence="8">Nucleus</location>
    </subcellularLocation>
</comment>
<dbReference type="Pfam" id="PF09749">
    <property type="entry name" value="HVSL"/>
    <property type="match status" value="1"/>
</dbReference>
<feature type="compositionally biased region" description="Basic and acidic residues" evidence="9">
    <location>
        <begin position="96"/>
        <end position="114"/>
    </location>
</feature>
<proteinExistence type="inferred from homology"/>
<evidence type="ECO:0000313" key="10">
    <source>
        <dbReference type="Ensembl" id="ENSCPGP00000011779.1"/>
    </source>
</evidence>
<keyword evidence="3" id="KW-0456">Lyase</keyword>
<feature type="compositionally biased region" description="Low complexity" evidence="9">
    <location>
        <begin position="287"/>
        <end position="296"/>
    </location>
</feature>
<dbReference type="PANTHER" id="PTHR13522">
    <property type="entry name" value="U6 SNRNA PHOSPHODIESTERASE 1"/>
    <property type="match status" value="1"/>
</dbReference>
<evidence type="ECO:0000313" key="11">
    <source>
        <dbReference type="Proteomes" id="UP000694419"/>
    </source>
</evidence>
<organism evidence="10 11">
    <name type="scientific">Calidris pygmaea</name>
    <name type="common">Spoon-billed sandpiper</name>
    <dbReference type="NCBI Taxonomy" id="425635"/>
    <lineage>
        <taxon>Eukaryota</taxon>
        <taxon>Metazoa</taxon>
        <taxon>Chordata</taxon>
        <taxon>Craniata</taxon>
        <taxon>Vertebrata</taxon>
        <taxon>Euteleostomi</taxon>
        <taxon>Archelosauria</taxon>
        <taxon>Archosauria</taxon>
        <taxon>Dinosauria</taxon>
        <taxon>Saurischia</taxon>
        <taxon>Theropoda</taxon>
        <taxon>Coelurosauria</taxon>
        <taxon>Aves</taxon>
        <taxon>Neognathae</taxon>
        <taxon>Neoaves</taxon>
        <taxon>Charadriiformes</taxon>
        <taxon>Scolopacidae</taxon>
        <taxon>Calidris</taxon>
    </lineage>
</organism>
<evidence type="ECO:0000256" key="3">
    <source>
        <dbReference type="ARBA" id="ARBA00023239"/>
    </source>
</evidence>
<dbReference type="InterPro" id="IPR027521">
    <property type="entry name" value="Usb1"/>
</dbReference>
<feature type="active site" description="Proton donor/acceptor" evidence="8">
    <location>
        <position position="551"/>
    </location>
</feature>
<reference evidence="10" key="1">
    <citation type="submission" date="2025-08" db="UniProtKB">
        <authorList>
            <consortium name="Ensembl"/>
        </authorList>
    </citation>
    <scope>IDENTIFICATION</scope>
</reference>
<keyword evidence="1 8" id="KW-0540">Nuclease</keyword>
<dbReference type="PANTHER" id="PTHR13522:SF3">
    <property type="entry name" value="U6 SNRNA PHOSPHODIESTERASE 1"/>
    <property type="match status" value="1"/>
</dbReference>
<feature type="active site" description="Proton donor/acceptor" evidence="8">
    <location>
        <position position="463"/>
    </location>
</feature>
<feature type="compositionally biased region" description="Low complexity" evidence="9">
    <location>
        <begin position="264"/>
        <end position="274"/>
    </location>
</feature>
<evidence type="ECO:0000256" key="2">
    <source>
        <dbReference type="ARBA" id="ARBA00022801"/>
    </source>
</evidence>
<feature type="compositionally biased region" description="Gly residues" evidence="9">
    <location>
        <begin position="308"/>
        <end position="317"/>
    </location>
</feature>
<feature type="compositionally biased region" description="Low complexity" evidence="9">
    <location>
        <begin position="318"/>
        <end position="332"/>
    </location>
</feature>
<dbReference type="Ensembl" id="ENSCPGT00000012931.1">
    <property type="protein sequence ID" value="ENSCPGP00000011779.1"/>
    <property type="gene ID" value="ENSCPGG00000008410.1"/>
</dbReference>
<accession>A0A8C3JR39</accession>
<feature type="region of interest" description="Disordered" evidence="9">
    <location>
        <begin position="220"/>
        <end position="416"/>
    </location>
</feature>
<evidence type="ECO:0000256" key="5">
    <source>
        <dbReference type="ARBA" id="ARBA00029300"/>
    </source>
</evidence>
<reference evidence="10" key="2">
    <citation type="submission" date="2025-09" db="UniProtKB">
        <authorList>
            <consortium name="Ensembl"/>
        </authorList>
    </citation>
    <scope>IDENTIFICATION</scope>
</reference>
<dbReference type="GO" id="GO:0005634">
    <property type="term" value="C:nucleus"/>
    <property type="evidence" value="ECO:0007669"/>
    <property type="project" value="UniProtKB-SubCell"/>
</dbReference>
<protein>
    <recommendedName>
        <fullName evidence="8">U6 snRNA phosphodiesterase</fullName>
        <ecNumber evidence="8">3.1.4.-</ecNumber>
    </recommendedName>
</protein>
<dbReference type="GO" id="GO:1990838">
    <property type="term" value="F:poly(U)-specific exoribonuclease activity, producing 3' uridine cyclic phosphate ends"/>
    <property type="evidence" value="ECO:0007669"/>
    <property type="project" value="UniProtKB-UniRule"/>
</dbReference>
<comment type="catalytic activity">
    <reaction evidence="6">
        <text>a 3'-end uridylyl-adenosine-RNA = a 3'-end 2',3'-cyclophospho-uridine-RNA + adenosine</text>
        <dbReference type="Rhea" id="RHEA:67896"/>
        <dbReference type="Rhea" id="RHEA-COMP:17385"/>
        <dbReference type="Rhea" id="RHEA-COMP:17386"/>
        <dbReference type="ChEBI" id="CHEBI:16335"/>
        <dbReference type="ChEBI" id="CHEBI:85644"/>
        <dbReference type="ChEBI" id="CHEBI:176518"/>
    </reaction>
    <physiologicalReaction direction="left-to-right" evidence="6">
        <dbReference type="Rhea" id="RHEA:67897"/>
    </physiologicalReaction>
</comment>
<feature type="region of interest" description="Disordered" evidence="9">
    <location>
        <begin position="19"/>
        <end position="202"/>
    </location>
</feature>
<comment type="function">
    <text evidence="7">3'-5' RNA exonuclease that trims the 3' end of oligo(U) and oligo(A) tracts of the pre-U6 small nuclear RNA (snRNA) molecule, leading to the formation of a mature U6 snRNA 3' end-terminated with a 2',3'-cyclic phosphate. Participates in the U6 snRNA 3' end processing that prevents U6 snRNA degradation. In addition also removes uridines from the 3' end of U6atac snRNA and possibly the vault RNA VTRNA1-1.</text>
</comment>
<comment type="similarity">
    <text evidence="8">Belongs to the 2H phosphoesterase superfamily. USB1 family.</text>
</comment>
<evidence type="ECO:0000256" key="6">
    <source>
        <dbReference type="ARBA" id="ARBA00029305"/>
    </source>
</evidence>
<keyword evidence="2 8" id="KW-0378">Hydrolase</keyword>
<feature type="compositionally biased region" description="Gly residues" evidence="9">
    <location>
        <begin position="151"/>
        <end position="161"/>
    </location>
</feature>
<feature type="compositionally biased region" description="Polar residues" evidence="9">
    <location>
        <begin position="36"/>
        <end position="49"/>
    </location>
</feature>
<dbReference type="EC" id="3.1.4.-" evidence="8"/>
<keyword evidence="4 8" id="KW-0539">Nucleus</keyword>
<keyword evidence="11" id="KW-1185">Reference proteome</keyword>
<comment type="catalytic activity">
    <reaction evidence="5">
        <text>a 3'-end uridylyl-uridine-RNA = a 3'-end 2',3'-cyclophospho-uridine-RNA + uridine</text>
        <dbReference type="Rhea" id="RHEA:46052"/>
        <dbReference type="Rhea" id="RHEA-COMP:17384"/>
        <dbReference type="Rhea" id="RHEA-COMP:17385"/>
        <dbReference type="ChEBI" id="CHEBI:16704"/>
        <dbReference type="ChEBI" id="CHEBI:85643"/>
        <dbReference type="ChEBI" id="CHEBI:85644"/>
    </reaction>
    <physiologicalReaction direction="left-to-right" evidence="5">
        <dbReference type="Rhea" id="RHEA:46053"/>
    </physiologicalReaction>
</comment>
<evidence type="ECO:0000256" key="7">
    <source>
        <dbReference type="ARBA" id="ARBA00046102"/>
    </source>
</evidence>